<accession>A0A085NK70</accession>
<sequence length="160" mass="18278">MTACASRRNTFRGGIVGINRDSSGGSGQGRLKTFWKGFTILDAIENIRDSWEEIKMSTLKGVWKKLIPTLTDDSERLEGSVEEVTADVIQIRRKLELQIEPKGVNELLQSHDVAFTDEELLFIDEQRRLFLELEYETTEDSMNTAEMTTKDLTALRTFSR</sequence>
<dbReference type="EMBL" id="KL367492">
    <property type="protein sequence ID" value="KFD69866.1"/>
    <property type="molecule type" value="Genomic_DNA"/>
</dbReference>
<organism evidence="1">
    <name type="scientific">Trichuris suis</name>
    <name type="common">pig whipworm</name>
    <dbReference type="NCBI Taxonomy" id="68888"/>
    <lineage>
        <taxon>Eukaryota</taxon>
        <taxon>Metazoa</taxon>
        <taxon>Ecdysozoa</taxon>
        <taxon>Nematoda</taxon>
        <taxon>Enoplea</taxon>
        <taxon>Dorylaimia</taxon>
        <taxon>Trichinellida</taxon>
        <taxon>Trichuridae</taxon>
        <taxon>Trichuris</taxon>
    </lineage>
</organism>
<dbReference type="Proteomes" id="UP000030758">
    <property type="component" value="Unassembled WGS sequence"/>
</dbReference>
<dbReference type="AlphaFoldDB" id="A0A085NK70"/>
<reference evidence="1" key="1">
    <citation type="journal article" date="2014" name="Nat. Genet.">
        <title>Genome and transcriptome of the porcine whipworm Trichuris suis.</title>
        <authorList>
            <person name="Jex A.R."/>
            <person name="Nejsum P."/>
            <person name="Schwarz E.M."/>
            <person name="Hu L."/>
            <person name="Young N.D."/>
            <person name="Hall R.S."/>
            <person name="Korhonen P.K."/>
            <person name="Liao S."/>
            <person name="Thamsborg S."/>
            <person name="Xia J."/>
            <person name="Xu P."/>
            <person name="Wang S."/>
            <person name="Scheerlinck J.P."/>
            <person name="Hofmann A."/>
            <person name="Sternberg P.W."/>
            <person name="Wang J."/>
            <person name="Gasser R.B."/>
        </authorList>
    </citation>
    <scope>NUCLEOTIDE SEQUENCE [LARGE SCALE GENOMIC DNA]</scope>
    <source>
        <strain evidence="1">DCEP-RM93F</strain>
    </source>
</reference>
<protein>
    <submittedName>
        <fullName evidence="1">Uncharacterized protein</fullName>
    </submittedName>
</protein>
<proteinExistence type="predicted"/>
<name>A0A085NK70_9BILA</name>
<gene>
    <name evidence="1" type="ORF">M514_17988</name>
</gene>
<evidence type="ECO:0000313" key="1">
    <source>
        <dbReference type="EMBL" id="KFD69866.1"/>
    </source>
</evidence>